<dbReference type="EMBL" id="HF935907">
    <property type="protein sequence ID" value="CCX32850.1"/>
    <property type="molecule type" value="Genomic_DNA"/>
</dbReference>
<proteinExistence type="predicted"/>
<organism evidence="1 2">
    <name type="scientific">Pyronema omphalodes (strain CBS 100304)</name>
    <name type="common">Pyronema confluens</name>
    <dbReference type="NCBI Taxonomy" id="1076935"/>
    <lineage>
        <taxon>Eukaryota</taxon>
        <taxon>Fungi</taxon>
        <taxon>Dikarya</taxon>
        <taxon>Ascomycota</taxon>
        <taxon>Pezizomycotina</taxon>
        <taxon>Pezizomycetes</taxon>
        <taxon>Pezizales</taxon>
        <taxon>Pyronemataceae</taxon>
        <taxon>Pyronema</taxon>
    </lineage>
</organism>
<evidence type="ECO:0000313" key="2">
    <source>
        <dbReference type="Proteomes" id="UP000018144"/>
    </source>
</evidence>
<sequence length="59" mass="6796">MDIPKQAAGGPYLPMFTYRFDMIVRPVQQRWEYRKAKLDQVASQAPVDSLIAELKRASL</sequence>
<keyword evidence="2" id="KW-1185">Reference proteome</keyword>
<protein>
    <submittedName>
        <fullName evidence="1">Uncharacterized protein</fullName>
    </submittedName>
</protein>
<dbReference type="Proteomes" id="UP000018144">
    <property type="component" value="Unassembled WGS sequence"/>
</dbReference>
<evidence type="ECO:0000313" key="1">
    <source>
        <dbReference type="EMBL" id="CCX32850.1"/>
    </source>
</evidence>
<reference evidence="1 2" key="1">
    <citation type="journal article" date="2013" name="PLoS Genet.">
        <title>The genome and development-dependent transcriptomes of Pyronema confluens: a window into fungal evolution.</title>
        <authorList>
            <person name="Traeger S."/>
            <person name="Altegoer F."/>
            <person name="Freitag M."/>
            <person name="Gabaldon T."/>
            <person name="Kempken F."/>
            <person name="Kumar A."/>
            <person name="Marcet-Houben M."/>
            <person name="Poggeler S."/>
            <person name="Stajich J.E."/>
            <person name="Nowrousian M."/>
        </authorList>
    </citation>
    <scope>NUCLEOTIDE SEQUENCE [LARGE SCALE GENOMIC DNA]</scope>
    <source>
        <strain evidence="2">CBS 100304</strain>
        <tissue evidence="1">Vegetative mycelium</tissue>
    </source>
</reference>
<dbReference type="AlphaFoldDB" id="U4LTH8"/>
<accession>U4LTH8</accession>
<gene>
    <name evidence="1" type="ORF">PCON_13701</name>
</gene>
<name>U4LTH8_PYROM</name>